<evidence type="ECO:0000259" key="10">
    <source>
        <dbReference type="Pfam" id="PF03446"/>
    </source>
</evidence>
<sequence>MAEKIEKAVLVGLGAMGLGMARCLRKAGIPTTGVDIVAERLEALGDPVSSSAGAACEGADLLILVVVNANQVEDLLFGAENCAARLAPGATVMVCSTVPPSYSQDLGRRLSEMGLLHLDSPISGGNVRADEGTITIMASGSQAAFDKCEAAMEAMAGNVFRFGEESGPGSSMKLVNQVLTGVNLCAAAEAMSLAAKLGLDLQQVYDVITTSAANSFMFENRMPNVIAGDTHPRSAVEIFVKDLGIVTDTAREQRFPAPLSAAALQQYLAAAGIGLGRCDDSTVARVYASLSDVKLPGMDN</sequence>
<evidence type="ECO:0000313" key="12">
    <source>
        <dbReference type="EMBL" id="MDF2097048.1"/>
    </source>
</evidence>
<dbReference type="RefSeq" id="WP_275823821.1">
    <property type="nucleotide sequence ID" value="NZ_JARHUD010000009.1"/>
</dbReference>
<comment type="caution">
    <text evidence="12">The sequence shown here is derived from an EMBL/GenBank/DDBJ whole genome shotgun (WGS) entry which is preliminary data.</text>
</comment>
<dbReference type="PIRSF" id="PIRSF000103">
    <property type="entry name" value="HIBADH"/>
    <property type="match status" value="1"/>
</dbReference>
<keyword evidence="1" id="KW-0521">NADP</keyword>
<evidence type="ECO:0000256" key="5">
    <source>
        <dbReference type="ARBA" id="ARBA00037062"/>
    </source>
</evidence>
<evidence type="ECO:0000256" key="8">
    <source>
        <dbReference type="ARBA" id="ARBA00039407"/>
    </source>
</evidence>
<feature type="domain" description="3-hydroxyisobutyrate dehydrogenase-like NAD-binding" evidence="11">
    <location>
        <begin position="167"/>
        <end position="287"/>
    </location>
</feature>
<comment type="function">
    <text evidence="5">Catalyzes oxidation of L-threonate to 2-oxo-tetronate. Can use either NAD(+) or NADP(+) as cosubstrate, with a preference for NAD(+).</text>
</comment>
<evidence type="ECO:0000256" key="6">
    <source>
        <dbReference type="ARBA" id="ARBA00037979"/>
    </source>
</evidence>
<dbReference type="Gene3D" id="3.40.50.720">
    <property type="entry name" value="NAD(P)-binding Rossmann-like Domain"/>
    <property type="match status" value="1"/>
</dbReference>
<dbReference type="Proteomes" id="UP001215503">
    <property type="component" value="Unassembled WGS sequence"/>
</dbReference>
<organism evidence="12 13">
    <name type="scientific">Aquibaculum arenosum</name>
    <dbReference type="NCBI Taxonomy" id="3032591"/>
    <lineage>
        <taxon>Bacteria</taxon>
        <taxon>Pseudomonadati</taxon>
        <taxon>Pseudomonadota</taxon>
        <taxon>Alphaproteobacteria</taxon>
        <taxon>Rhodospirillales</taxon>
        <taxon>Rhodovibrionaceae</taxon>
        <taxon>Aquibaculum</taxon>
    </lineage>
</organism>
<evidence type="ECO:0000256" key="1">
    <source>
        <dbReference type="ARBA" id="ARBA00022857"/>
    </source>
</evidence>
<dbReference type="InterPro" id="IPR006115">
    <property type="entry name" value="6PGDH_NADP-bd"/>
</dbReference>
<comment type="similarity">
    <text evidence="6">Belongs to the HIBADH-related family. L-threonate dehydrogenase subfamily.</text>
</comment>
<dbReference type="InterPro" id="IPR015815">
    <property type="entry name" value="HIBADH-related"/>
</dbReference>
<accession>A0ABT5YQ02</accession>
<evidence type="ECO:0000256" key="4">
    <source>
        <dbReference type="ARBA" id="ARBA00023277"/>
    </source>
</evidence>
<evidence type="ECO:0000313" key="13">
    <source>
        <dbReference type="Proteomes" id="UP001215503"/>
    </source>
</evidence>
<dbReference type="InterPro" id="IPR050006">
    <property type="entry name" value="LtnD"/>
</dbReference>
<evidence type="ECO:0000256" key="9">
    <source>
        <dbReference type="ARBA" id="ARBA00047312"/>
    </source>
</evidence>
<dbReference type="NCBIfam" id="NF043037">
    <property type="entry name" value="ThreonDh"/>
    <property type="match status" value="1"/>
</dbReference>
<evidence type="ECO:0000259" key="11">
    <source>
        <dbReference type="Pfam" id="PF14833"/>
    </source>
</evidence>
<dbReference type="InterPro" id="IPR013328">
    <property type="entry name" value="6PGD_dom2"/>
</dbReference>
<keyword evidence="4" id="KW-0119">Carbohydrate metabolism</keyword>
<dbReference type="SUPFAM" id="SSF51735">
    <property type="entry name" value="NAD(P)-binding Rossmann-fold domains"/>
    <property type="match status" value="1"/>
</dbReference>
<gene>
    <name evidence="12" type="ORF">P2G67_13785</name>
</gene>
<evidence type="ECO:0000256" key="2">
    <source>
        <dbReference type="ARBA" id="ARBA00023002"/>
    </source>
</evidence>
<dbReference type="EMBL" id="JARHUD010000009">
    <property type="protein sequence ID" value="MDF2097048.1"/>
    <property type="molecule type" value="Genomic_DNA"/>
</dbReference>
<dbReference type="Pfam" id="PF03446">
    <property type="entry name" value="NAD_binding_2"/>
    <property type="match status" value="1"/>
</dbReference>
<keyword evidence="13" id="KW-1185">Reference proteome</keyword>
<keyword evidence="2" id="KW-0560">Oxidoreductase</keyword>
<dbReference type="Pfam" id="PF14833">
    <property type="entry name" value="NAD_binding_11"/>
    <property type="match status" value="1"/>
</dbReference>
<dbReference type="EC" id="1.1.1.411" evidence="7"/>
<dbReference type="PANTHER" id="PTHR43060:SF17">
    <property type="entry name" value="L-THREONATE DEHYDROGENASE"/>
    <property type="match status" value="1"/>
</dbReference>
<dbReference type="SUPFAM" id="SSF48179">
    <property type="entry name" value="6-phosphogluconate dehydrogenase C-terminal domain-like"/>
    <property type="match status" value="1"/>
</dbReference>
<dbReference type="InterPro" id="IPR029154">
    <property type="entry name" value="HIBADH-like_NADP-bd"/>
</dbReference>
<reference evidence="12 13" key="1">
    <citation type="submission" date="2023-03" db="EMBL/GenBank/DDBJ databases">
        <title>Fodinicurvata sp. CAU 1616 isolated from sea sendiment.</title>
        <authorList>
            <person name="Kim W."/>
        </authorList>
    </citation>
    <scope>NUCLEOTIDE SEQUENCE [LARGE SCALE GENOMIC DNA]</scope>
    <source>
        <strain evidence="12 13">CAU 1616</strain>
    </source>
</reference>
<feature type="domain" description="6-phosphogluconate dehydrogenase NADP-binding" evidence="10">
    <location>
        <begin position="10"/>
        <end position="161"/>
    </location>
</feature>
<proteinExistence type="inferred from homology"/>
<evidence type="ECO:0000256" key="3">
    <source>
        <dbReference type="ARBA" id="ARBA00023027"/>
    </source>
</evidence>
<dbReference type="Gene3D" id="1.10.1040.10">
    <property type="entry name" value="N-(1-d-carboxylethyl)-l-norvaline Dehydrogenase, domain 2"/>
    <property type="match status" value="1"/>
</dbReference>
<comment type="catalytic activity">
    <reaction evidence="9">
        <text>L-threonate + NAD(+) = 2-dehydro-L-erythronate + NADH + H(+)</text>
        <dbReference type="Rhea" id="RHEA:52548"/>
        <dbReference type="ChEBI" id="CHEBI:15378"/>
        <dbReference type="ChEBI" id="CHEBI:57540"/>
        <dbReference type="ChEBI" id="CHEBI:57561"/>
        <dbReference type="ChEBI" id="CHEBI:57945"/>
        <dbReference type="ChEBI" id="CHEBI:136669"/>
        <dbReference type="EC" id="1.1.1.411"/>
    </reaction>
</comment>
<dbReference type="PANTHER" id="PTHR43060">
    <property type="entry name" value="3-HYDROXYISOBUTYRATE DEHYDROGENASE-LIKE 1, MITOCHONDRIAL-RELATED"/>
    <property type="match status" value="1"/>
</dbReference>
<keyword evidence="3" id="KW-0520">NAD</keyword>
<protein>
    <recommendedName>
        <fullName evidence="8">L-threonate dehydrogenase</fullName>
        <ecNumber evidence="7">1.1.1.411</ecNumber>
    </recommendedName>
</protein>
<evidence type="ECO:0000256" key="7">
    <source>
        <dbReference type="ARBA" id="ARBA00038870"/>
    </source>
</evidence>
<dbReference type="InterPro" id="IPR008927">
    <property type="entry name" value="6-PGluconate_DH-like_C_sf"/>
</dbReference>
<name>A0ABT5YQ02_9PROT</name>
<dbReference type="InterPro" id="IPR036291">
    <property type="entry name" value="NAD(P)-bd_dom_sf"/>
</dbReference>